<dbReference type="Pfam" id="PF02362">
    <property type="entry name" value="B3"/>
    <property type="match status" value="1"/>
</dbReference>
<evidence type="ECO:0000313" key="8">
    <source>
        <dbReference type="Proteomes" id="UP001054252"/>
    </source>
</evidence>
<keyword evidence="2" id="KW-0805">Transcription regulation</keyword>
<comment type="caution">
    <text evidence="7">The sequence shown here is derived from an EMBL/GenBank/DDBJ whole genome shotgun (WGS) entry which is preliminary data.</text>
</comment>
<dbReference type="InterPro" id="IPR003340">
    <property type="entry name" value="B3_DNA-bd"/>
</dbReference>
<organism evidence="7 8">
    <name type="scientific">Rubroshorea leprosula</name>
    <dbReference type="NCBI Taxonomy" id="152421"/>
    <lineage>
        <taxon>Eukaryota</taxon>
        <taxon>Viridiplantae</taxon>
        <taxon>Streptophyta</taxon>
        <taxon>Embryophyta</taxon>
        <taxon>Tracheophyta</taxon>
        <taxon>Spermatophyta</taxon>
        <taxon>Magnoliopsida</taxon>
        <taxon>eudicotyledons</taxon>
        <taxon>Gunneridae</taxon>
        <taxon>Pentapetalae</taxon>
        <taxon>rosids</taxon>
        <taxon>malvids</taxon>
        <taxon>Malvales</taxon>
        <taxon>Dipterocarpaceae</taxon>
        <taxon>Rubroshorea</taxon>
    </lineage>
</organism>
<evidence type="ECO:0000313" key="7">
    <source>
        <dbReference type="EMBL" id="GKU86790.1"/>
    </source>
</evidence>
<evidence type="ECO:0000256" key="4">
    <source>
        <dbReference type="ARBA" id="ARBA00023163"/>
    </source>
</evidence>
<keyword evidence="4" id="KW-0804">Transcription</keyword>
<dbReference type="GO" id="GO:0005634">
    <property type="term" value="C:nucleus"/>
    <property type="evidence" value="ECO:0007669"/>
    <property type="project" value="UniProtKB-SubCell"/>
</dbReference>
<reference evidence="7 8" key="1">
    <citation type="journal article" date="2021" name="Commun. Biol.">
        <title>The genome of Shorea leprosula (Dipterocarpaceae) highlights the ecological relevance of drought in aseasonal tropical rainforests.</title>
        <authorList>
            <person name="Ng K.K.S."/>
            <person name="Kobayashi M.J."/>
            <person name="Fawcett J.A."/>
            <person name="Hatakeyama M."/>
            <person name="Paape T."/>
            <person name="Ng C.H."/>
            <person name="Ang C.C."/>
            <person name="Tnah L.H."/>
            <person name="Lee C.T."/>
            <person name="Nishiyama T."/>
            <person name="Sese J."/>
            <person name="O'Brien M.J."/>
            <person name="Copetti D."/>
            <person name="Mohd Noor M.I."/>
            <person name="Ong R.C."/>
            <person name="Putra M."/>
            <person name="Sireger I.Z."/>
            <person name="Indrioko S."/>
            <person name="Kosugi Y."/>
            <person name="Izuno A."/>
            <person name="Isagi Y."/>
            <person name="Lee S.L."/>
            <person name="Shimizu K.K."/>
        </authorList>
    </citation>
    <scope>NUCLEOTIDE SEQUENCE [LARGE SCALE GENOMIC DNA]</scope>
    <source>
        <strain evidence="7">214</strain>
    </source>
</reference>
<gene>
    <name evidence="7" type="ORF">SLEP1_g1266</name>
</gene>
<sequence>MVTIFEDKWVEKNDTENRMRFPSNANIGDLPFTCSNNGQSGMLPVIDEKGFQWTLTCRNQNGTIYFTDGWEEFRKEKGIRVGHRITLYKDDDSFGSGAQYKIIVMEN</sequence>
<dbReference type="AlphaFoldDB" id="A0AAV5HJ19"/>
<dbReference type="SUPFAM" id="SSF101936">
    <property type="entry name" value="DNA-binding pseudobarrel domain"/>
    <property type="match status" value="1"/>
</dbReference>
<evidence type="ECO:0000256" key="5">
    <source>
        <dbReference type="ARBA" id="ARBA00023242"/>
    </source>
</evidence>
<evidence type="ECO:0000256" key="3">
    <source>
        <dbReference type="ARBA" id="ARBA00023125"/>
    </source>
</evidence>
<evidence type="ECO:0000256" key="1">
    <source>
        <dbReference type="ARBA" id="ARBA00004123"/>
    </source>
</evidence>
<dbReference type="Gene3D" id="2.40.330.10">
    <property type="entry name" value="DNA-binding pseudobarrel domain"/>
    <property type="match status" value="1"/>
</dbReference>
<proteinExistence type="predicted"/>
<dbReference type="Proteomes" id="UP001054252">
    <property type="component" value="Unassembled WGS sequence"/>
</dbReference>
<dbReference type="GO" id="GO:0003677">
    <property type="term" value="F:DNA binding"/>
    <property type="evidence" value="ECO:0007669"/>
    <property type="project" value="UniProtKB-KW"/>
</dbReference>
<protein>
    <recommendedName>
        <fullName evidence="6">TF-B3 domain-containing protein</fullName>
    </recommendedName>
</protein>
<comment type="subcellular location">
    <subcellularLocation>
        <location evidence="1">Nucleus</location>
    </subcellularLocation>
</comment>
<dbReference type="PROSITE" id="PS50863">
    <property type="entry name" value="B3"/>
    <property type="match status" value="1"/>
</dbReference>
<feature type="domain" description="TF-B3" evidence="6">
    <location>
        <begin position="45"/>
        <end position="107"/>
    </location>
</feature>
<evidence type="ECO:0000256" key="2">
    <source>
        <dbReference type="ARBA" id="ARBA00023015"/>
    </source>
</evidence>
<keyword evidence="5" id="KW-0539">Nucleus</keyword>
<accession>A0AAV5HJ19</accession>
<keyword evidence="3" id="KW-0238">DNA-binding</keyword>
<evidence type="ECO:0000259" key="6">
    <source>
        <dbReference type="PROSITE" id="PS50863"/>
    </source>
</evidence>
<dbReference type="InterPro" id="IPR015300">
    <property type="entry name" value="DNA-bd_pseudobarrel_sf"/>
</dbReference>
<dbReference type="EMBL" id="BPVZ01000001">
    <property type="protein sequence ID" value="GKU86790.1"/>
    <property type="molecule type" value="Genomic_DNA"/>
</dbReference>
<keyword evidence="8" id="KW-1185">Reference proteome</keyword>
<name>A0AAV5HJ19_9ROSI</name>